<evidence type="ECO:0000256" key="1">
    <source>
        <dbReference type="ARBA" id="ARBA00000274"/>
    </source>
</evidence>
<evidence type="ECO:0000256" key="3">
    <source>
        <dbReference type="RuleBase" id="RU363015"/>
    </source>
</evidence>
<dbReference type="STRING" id="93218.XM39_23230"/>
<reference evidence="5 7" key="2">
    <citation type="submission" date="2019-08" db="EMBL/GenBank/DDBJ databases">
        <authorList>
            <person name="Peeters C."/>
        </authorList>
    </citation>
    <scope>NUCLEOTIDE SEQUENCE [LARGE SCALE GENOMIC DNA]</scope>
    <source>
        <strain evidence="5 7">LMG 18089</strain>
    </source>
</reference>
<sequence>MSSDVKSICIYCGAATGVRPAYAEAARELGRRMAEAGIRLVYGGGKVGLMGIIADAVLAHGGQVVGIIPKALMEKEVGHTGLTELHVVENMHQRKQMMADLSDAFIAMPGGIGTCEELFEVFTWLQIGYHAKPIGLLNVEKYYDPLMVFLQSMVTEQFLKGAQLDQLQVAASPEALLETIRHFKPSQVDRWAHQRTQI</sequence>
<keyword evidence="6" id="KW-1185">Reference proteome</keyword>
<dbReference type="Gene3D" id="3.40.50.450">
    <property type="match status" value="1"/>
</dbReference>
<protein>
    <recommendedName>
        <fullName evidence="3">Cytokinin riboside 5'-monophosphate phosphoribohydrolase</fullName>
        <ecNumber evidence="3">3.2.2.n1</ecNumber>
    </recommendedName>
</protein>
<dbReference type="EMBL" id="RWHX01000100">
    <property type="protein sequence ID" value="RSK73702.1"/>
    <property type="molecule type" value="Genomic_DNA"/>
</dbReference>
<dbReference type="FunFam" id="3.40.50.450:FF:000012">
    <property type="entry name" value="LOG family protein YvdD"/>
    <property type="match status" value="1"/>
</dbReference>
<dbReference type="InterPro" id="IPR031100">
    <property type="entry name" value="LOG_fam"/>
</dbReference>
<keyword evidence="3" id="KW-0203">Cytokinin biosynthesis</keyword>
<dbReference type="GeneID" id="47015282"/>
<evidence type="ECO:0000256" key="2">
    <source>
        <dbReference type="ARBA" id="ARBA00006763"/>
    </source>
</evidence>
<dbReference type="GO" id="GO:0008714">
    <property type="term" value="F:AMP nucleosidase activity"/>
    <property type="evidence" value="ECO:0007669"/>
    <property type="project" value="UniProtKB-EC"/>
</dbReference>
<dbReference type="EMBL" id="CABPSX010000004">
    <property type="protein sequence ID" value="VVG71611.1"/>
    <property type="molecule type" value="Genomic_DNA"/>
</dbReference>
<gene>
    <name evidence="4" type="ORF">EJE83_25470</name>
    <name evidence="5" type="ORF">PAP18089_02595</name>
</gene>
<comment type="catalytic activity">
    <reaction evidence="1">
        <text>AMP + H2O = D-ribose 5-phosphate + adenine</text>
        <dbReference type="Rhea" id="RHEA:20129"/>
        <dbReference type="ChEBI" id="CHEBI:15377"/>
        <dbReference type="ChEBI" id="CHEBI:16708"/>
        <dbReference type="ChEBI" id="CHEBI:78346"/>
        <dbReference type="ChEBI" id="CHEBI:456215"/>
        <dbReference type="EC" id="3.2.2.4"/>
    </reaction>
</comment>
<accession>A0A0B5FAG9</accession>
<dbReference type="SUPFAM" id="SSF102405">
    <property type="entry name" value="MCP/YpsA-like"/>
    <property type="match status" value="1"/>
</dbReference>
<dbReference type="Pfam" id="PF03641">
    <property type="entry name" value="Lysine_decarbox"/>
    <property type="match status" value="1"/>
</dbReference>
<evidence type="ECO:0000313" key="5">
    <source>
        <dbReference type="EMBL" id="VVG71611.1"/>
    </source>
</evidence>
<dbReference type="EC" id="3.2.2.n1" evidence="3"/>
<evidence type="ECO:0000313" key="4">
    <source>
        <dbReference type="EMBL" id="RSK73702.1"/>
    </source>
</evidence>
<dbReference type="PANTHER" id="PTHR31223:SF70">
    <property type="entry name" value="LOG FAMILY PROTEIN YJL055W"/>
    <property type="match status" value="1"/>
</dbReference>
<dbReference type="RefSeq" id="WP_042116530.1">
    <property type="nucleotide sequence ID" value="NZ_CABPSX010000004.1"/>
</dbReference>
<dbReference type="PANTHER" id="PTHR31223">
    <property type="entry name" value="LOG FAMILY PROTEIN YJL055W"/>
    <property type="match status" value="1"/>
</dbReference>
<dbReference type="AlphaFoldDB" id="A0A0B5FAG9"/>
<dbReference type="Proteomes" id="UP000364291">
    <property type="component" value="Unassembled WGS sequence"/>
</dbReference>
<name>A0A0B5FAG9_9BURK</name>
<organism evidence="5 7">
    <name type="scientific">Pandoraea apista</name>
    <dbReference type="NCBI Taxonomy" id="93218"/>
    <lineage>
        <taxon>Bacteria</taxon>
        <taxon>Pseudomonadati</taxon>
        <taxon>Pseudomonadota</taxon>
        <taxon>Betaproteobacteria</taxon>
        <taxon>Burkholderiales</taxon>
        <taxon>Burkholderiaceae</taxon>
        <taxon>Pandoraea</taxon>
    </lineage>
</organism>
<dbReference type="KEGG" id="papi:SG18_23050"/>
<dbReference type="InterPro" id="IPR005269">
    <property type="entry name" value="LOG"/>
</dbReference>
<dbReference type="GO" id="GO:0009691">
    <property type="term" value="P:cytokinin biosynthetic process"/>
    <property type="evidence" value="ECO:0007669"/>
    <property type="project" value="UniProtKB-UniRule"/>
</dbReference>
<evidence type="ECO:0000313" key="6">
    <source>
        <dbReference type="Proteomes" id="UP000270216"/>
    </source>
</evidence>
<keyword evidence="3" id="KW-0378">Hydrolase</keyword>
<dbReference type="GO" id="GO:0005829">
    <property type="term" value="C:cytosol"/>
    <property type="evidence" value="ECO:0007669"/>
    <property type="project" value="TreeGrafter"/>
</dbReference>
<dbReference type="OrthoDB" id="9801098at2"/>
<comment type="similarity">
    <text evidence="2 3">Belongs to the LOG family.</text>
</comment>
<proteinExistence type="inferred from homology"/>
<reference evidence="4 6" key="1">
    <citation type="submission" date="2018-12" db="EMBL/GenBank/DDBJ databases">
        <title>Whole genome sequence of a Pandoraea apista isolate from a patient with cystic fibrosis.</title>
        <authorList>
            <person name="Kenna D.T."/>
            <person name="Turton J.F."/>
        </authorList>
    </citation>
    <scope>NUCLEOTIDE SEQUENCE [LARGE SCALE GENOMIC DNA]</scope>
    <source>
        <strain evidence="4 6">Pa13324</strain>
    </source>
</reference>
<dbReference type="NCBIfam" id="TIGR00730">
    <property type="entry name" value="Rossman fold protein, TIGR00730 family"/>
    <property type="match status" value="1"/>
</dbReference>
<evidence type="ECO:0000313" key="7">
    <source>
        <dbReference type="Proteomes" id="UP000364291"/>
    </source>
</evidence>
<dbReference type="Proteomes" id="UP000270216">
    <property type="component" value="Unassembled WGS sequence"/>
</dbReference>